<evidence type="ECO:0000313" key="3">
    <source>
        <dbReference type="Proteomes" id="UP000287166"/>
    </source>
</evidence>
<keyword evidence="1" id="KW-0175">Coiled coil</keyword>
<keyword evidence="3" id="KW-1185">Reference proteome</keyword>
<protein>
    <recommendedName>
        <fullName evidence="4">Peptidase S1 domain-containing protein</fullName>
    </recommendedName>
</protein>
<dbReference type="Proteomes" id="UP000287166">
    <property type="component" value="Unassembled WGS sequence"/>
</dbReference>
<dbReference type="AlphaFoldDB" id="A0A401H4L9"/>
<evidence type="ECO:0000313" key="2">
    <source>
        <dbReference type="EMBL" id="GBE89364.1"/>
    </source>
</evidence>
<evidence type="ECO:0008006" key="4">
    <source>
        <dbReference type="Google" id="ProtNLM"/>
    </source>
</evidence>
<dbReference type="EMBL" id="BFAD01000016">
    <property type="protein sequence ID" value="GBE89364.1"/>
    <property type="molecule type" value="Genomic_DNA"/>
</dbReference>
<dbReference type="RefSeq" id="XP_027620277.1">
    <property type="nucleotide sequence ID" value="XM_027764476.1"/>
</dbReference>
<dbReference type="InParanoid" id="A0A401H4L9"/>
<comment type="caution">
    <text evidence="2">The sequence shown here is derived from an EMBL/GenBank/DDBJ whole genome shotgun (WGS) entry which is preliminary data.</text>
</comment>
<reference evidence="2 3" key="1">
    <citation type="journal article" date="2018" name="Sci. Rep.">
        <title>Genome sequence of the cauliflower mushroom Sparassis crispa (Hanabiratake) and its association with beneficial usage.</title>
        <authorList>
            <person name="Kiyama R."/>
            <person name="Furutani Y."/>
            <person name="Kawaguchi K."/>
            <person name="Nakanishi T."/>
        </authorList>
    </citation>
    <scope>NUCLEOTIDE SEQUENCE [LARGE SCALE GENOMIC DNA]</scope>
</reference>
<sequence length="685" mass="76501">MFISLFAEALQVLDMFKSNEIVRQTRHAPQGIVNLVVETLKATIRLWVVGHRAKVIDRKTAEEILNQTWIDRLCSIGPFIRNPSREGLNAVLVLCPTPKLFLFRMASNPFFVSCIDIAALEAGSQPPVSPTTTLVSPTSAFSRLDLDESVQDIATLQPRLSDPYPGAFTDFYGLPSNPRCVFKTGKAWRVRTGPEAQRILREARPVCDHPMQNRWLEIGQLIYEHLDSRDVEWSSVDPVRFAEAGKEDVSVLHLWIGVMPGTLAFEAAKEAANDCKDILAREGFPDVEVAFRESVVTQSVGPKLLSFDPSVDPVPELRSPFTPTLGIQIAPFTTPYFGGTGAVYLREGSQSDRVFLLTASHVARPPLAHRNQPLSHKRSSRAREKIVVLSTNAYTNAIGRMMSTIGHELLSIKTWNEEIERLGPVVEGEAPKITRARKNYGDLVEKANRRIEDANEIHDEVTKHWTTPYQRVIGYVVHAPAIAVDDGPKHFTRDWALIDLYRDKIDWDTFQGNKVYVGGKISPADFILKMHPHPEGQFDFEYPPGGLLQVRGVVKDDEIRKPEQLDANGKKCLIVVKNGTTTGPTLGRLSGMESFVRTYPESEYDIKKTSIEIAVYPYSNEDGAFSAPGDSGSIVVDSKGRVIGLLVAGAGATEKTDVTYLTPYWWIEEQMKKVYPNIFLYEIVD</sequence>
<name>A0A401H4L9_9APHY</name>
<organism evidence="2 3">
    <name type="scientific">Sparassis crispa</name>
    <dbReference type="NCBI Taxonomy" id="139825"/>
    <lineage>
        <taxon>Eukaryota</taxon>
        <taxon>Fungi</taxon>
        <taxon>Dikarya</taxon>
        <taxon>Basidiomycota</taxon>
        <taxon>Agaricomycotina</taxon>
        <taxon>Agaricomycetes</taxon>
        <taxon>Polyporales</taxon>
        <taxon>Sparassidaceae</taxon>
        <taxon>Sparassis</taxon>
    </lineage>
</organism>
<feature type="coiled-coil region" evidence="1">
    <location>
        <begin position="437"/>
        <end position="464"/>
    </location>
</feature>
<dbReference type="SUPFAM" id="SSF50494">
    <property type="entry name" value="Trypsin-like serine proteases"/>
    <property type="match status" value="2"/>
</dbReference>
<evidence type="ECO:0000256" key="1">
    <source>
        <dbReference type="SAM" id="Coils"/>
    </source>
</evidence>
<dbReference type="GeneID" id="38786281"/>
<dbReference type="OrthoDB" id="5424209at2759"/>
<dbReference type="InterPro" id="IPR009003">
    <property type="entry name" value="Peptidase_S1_PA"/>
</dbReference>
<accession>A0A401H4L9</accession>
<proteinExistence type="predicted"/>
<gene>
    <name evidence="2" type="ORF">SCP_1600250</name>
</gene>